<keyword evidence="1" id="KW-0812">Transmembrane</keyword>
<feature type="transmembrane region" description="Helical" evidence="1">
    <location>
        <begin position="151"/>
        <end position="168"/>
    </location>
</feature>
<sequence>MNLDAFLSGSLTFTQNIMRLVFMGLGVLAGMICIYLALRMCVAQAQGQREGRPLFGPVVAHVLLGYFFLRLAGFSTDVIQLLMGSAPQTPASALSYLPAQVSQSSFWSRVALAIVSWVAMFGAIAIFRGLLLWREMSTGSPNQPGDLMWRGLWHIVFGAIALNIGGLFKGG</sequence>
<gene>
    <name evidence="2" type="ORF">ERS370000_05479</name>
</gene>
<proteinExistence type="predicted"/>
<dbReference type="Proteomes" id="UP000044098">
    <property type="component" value="Unassembled WGS sequence"/>
</dbReference>
<keyword evidence="1" id="KW-1133">Transmembrane helix</keyword>
<feature type="transmembrane region" description="Helical" evidence="1">
    <location>
        <begin position="110"/>
        <end position="131"/>
    </location>
</feature>
<evidence type="ECO:0000313" key="3">
    <source>
        <dbReference type="Proteomes" id="UP000044098"/>
    </source>
</evidence>
<feature type="transmembrane region" description="Helical" evidence="1">
    <location>
        <begin position="20"/>
        <end position="42"/>
    </location>
</feature>
<dbReference type="RefSeq" id="WP_054458089.1">
    <property type="nucleotide sequence ID" value="NZ_CYTK01000012.1"/>
</dbReference>
<evidence type="ECO:0000313" key="2">
    <source>
        <dbReference type="EMBL" id="CUJ71675.1"/>
    </source>
</evidence>
<dbReference type="EMBL" id="CYTK01000012">
    <property type="protein sequence ID" value="CUJ71675.1"/>
    <property type="molecule type" value="Genomic_DNA"/>
</dbReference>
<organism evidence="2 3">
    <name type="scientific">Achromobacter aegrifaciens</name>
    <dbReference type="NCBI Taxonomy" id="1287736"/>
    <lineage>
        <taxon>Bacteria</taxon>
        <taxon>Pseudomonadati</taxon>
        <taxon>Pseudomonadota</taxon>
        <taxon>Betaproteobacteria</taxon>
        <taxon>Burkholderiales</taxon>
        <taxon>Alcaligenaceae</taxon>
        <taxon>Achromobacter</taxon>
    </lineage>
</organism>
<accession>A0AAD2J4U3</accession>
<name>A0AAD2J4U3_ACHAE</name>
<keyword evidence="1" id="KW-0472">Membrane</keyword>
<feature type="transmembrane region" description="Helical" evidence="1">
    <location>
        <begin position="54"/>
        <end position="72"/>
    </location>
</feature>
<reference evidence="2 3" key="1">
    <citation type="submission" date="2015-09" db="EMBL/GenBank/DDBJ databases">
        <authorList>
            <consortium name="Pathogen Informatics"/>
        </authorList>
    </citation>
    <scope>NUCLEOTIDE SEQUENCE [LARGE SCALE GENOMIC DNA]</scope>
    <source>
        <strain evidence="2 3">2789STDY5608625</strain>
    </source>
</reference>
<evidence type="ECO:0000256" key="1">
    <source>
        <dbReference type="SAM" id="Phobius"/>
    </source>
</evidence>
<comment type="caution">
    <text evidence="2">The sequence shown here is derived from an EMBL/GenBank/DDBJ whole genome shotgun (WGS) entry which is preliminary data.</text>
</comment>
<protein>
    <submittedName>
        <fullName evidence="2">Uncharacterized protein</fullName>
    </submittedName>
</protein>
<dbReference type="AlphaFoldDB" id="A0AAD2J4U3"/>